<gene>
    <name evidence="1" type="ORF">BD626DRAFT_511644</name>
</gene>
<dbReference type="AlphaFoldDB" id="A0A550C0V5"/>
<sequence length="91" mass="10145">MKRSPPSATSLECSYMCCGPHRATRCLHPRTGDGSLFGTSPAPPGWTIHNPSMYHALNHALNCAPRSEQRCSHPHYTLSTRLHRQFSSPCR</sequence>
<evidence type="ECO:0000313" key="1">
    <source>
        <dbReference type="EMBL" id="TRM58366.1"/>
    </source>
</evidence>
<protein>
    <submittedName>
        <fullName evidence="1">Uncharacterized protein</fullName>
    </submittedName>
</protein>
<evidence type="ECO:0000313" key="2">
    <source>
        <dbReference type="Proteomes" id="UP000320762"/>
    </source>
</evidence>
<accession>A0A550C0V5</accession>
<dbReference type="Proteomes" id="UP000320762">
    <property type="component" value="Unassembled WGS sequence"/>
</dbReference>
<organism evidence="1 2">
    <name type="scientific">Schizophyllum amplum</name>
    <dbReference type="NCBI Taxonomy" id="97359"/>
    <lineage>
        <taxon>Eukaryota</taxon>
        <taxon>Fungi</taxon>
        <taxon>Dikarya</taxon>
        <taxon>Basidiomycota</taxon>
        <taxon>Agaricomycotina</taxon>
        <taxon>Agaricomycetes</taxon>
        <taxon>Agaricomycetidae</taxon>
        <taxon>Agaricales</taxon>
        <taxon>Schizophyllaceae</taxon>
        <taxon>Schizophyllum</taxon>
    </lineage>
</organism>
<dbReference type="EMBL" id="VDMD01000036">
    <property type="protein sequence ID" value="TRM58366.1"/>
    <property type="molecule type" value="Genomic_DNA"/>
</dbReference>
<keyword evidence="2" id="KW-1185">Reference proteome</keyword>
<proteinExistence type="predicted"/>
<comment type="caution">
    <text evidence="1">The sequence shown here is derived from an EMBL/GenBank/DDBJ whole genome shotgun (WGS) entry which is preliminary data.</text>
</comment>
<name>A0A550C0V5_9AGAR</name>
<reference evidence="1 2" key="1">
    <citation type="journal article" date="2019" name="New Phytol.">
        <title>Comparative genomics reveals unique wood-decay strategies and fruiting body development in the Schizophyllaceae.</title>
        <authorList>
            <person name="Almasi E."/>
            <person name="Sahu N."/>
            <person name="Krizsan K."/>
            <person name="Balint B."/>
            <person name="Kovacs G.M."/>
            <person name="Kiss B."/>
            <person name="Cseklye J."/>
            <person name="Drula E."/>
            <person name="Henrissat B."/>
            <person name="Nagy I."/>
            <person name="Chovatia M."/>
            <person name="Adam C."/>
            <person name="LaButti K."/>
            <person name="Lipzen A."/>
            <person name="Riley R."/>
            <person name="Grigoriev I.V."/>
            <person name="Nagy L.G."/>
        </authorList>
    </citation>
    <scope>NUCLEOTIDE SEQUENCE [LARGE SCALE GENOMIC DNA]</scope>
    <source>
        <strain evidence="1 2">NL-1724</strain>
    </source>
</reference>